<feature type="domain" description="N-acetyltransferase" evidence="1">
    <location>
        <begin position="9"/>
        <end position="96"/>
    </location>
</feature>
<dbReference type="OrthoDB" id="5405911at2"/>
<dbReference type="InterPro" id="IPR016181">
    <property type="entry name" value="Acyl_CoA_acyltransferase"/>
</dbReference>
<dbReference type="STRING" id="1610489.SAMN06295981_2399"/>
<dbReference type="PROSITE" id="PS51729">
    <property type="entry name" value="GNAT_YJDJ"/>
    <property type="match status" value="1"/>
</dbReference>
<dbReference type="PANTHER" id="PTHR31435">
    <property type="entry name" value="PROTEIN NATD1"/>
    <property type="match status" value="1"/>
</dbReference>
<dbReference type="EMBL" id="FXAR01000010">
    <property type="protein sequence ID" value="SMG37867.1"/>
    <property type="molecule type" value="Genomic_DNA"/>
</dbReference>
<dbReference type="Pfam" id="PF14542">
    <property type="entry name" value="Acetyltransf_CG"/>
    <property type="match status" value="1"/>
</dbReference>
<protein>
    <recommendedName>
        <fullName evidence="1">N-acetyltransferase domain-containing protein</fullName>
    </recommendedName>
</protein>
<evidence type="ECO:0000313" key="2">
    <source>
        <dbReference type="EMBL" id="SMG37867.1"/>
    </source>
</evidence>
<accession>A0A1X7KAJ3</accession>
<keyword evidence="3" id="KW-1185">Reference proteome</keyword>
<evidence type="ECO:0000259" key="1">
    <source>
        <dbReference type="PROSITE" id="PS51729"/>
    </source>
</evidence>
<organism evidence="2 3">
    <name type="scientific">Corynebacterium pollutisoli</name>
    <dbReference type="NCBI Taxonomy" id="1610489"/>
    <lineage>
        <taxon>Bacteria</taxon>
        <taxon>Bacillati</taxon>
        <taxon>Actinomycetota</taxon>
        <taxon>Actinomycetes</taxon>
        <taxon>Mycobacteriales</taxon>
        <taxon>Corynebacteriaceae</taxon>
        <taxon>Corynebacterium</taxon>
    </lineage>
</organism>
<dbReference type="AlphaFoldDB" id="A0A1X7KAJ3"/>
<dbReference type="InterPro" id="IPR031165">
    <property type="entry name" value="GNAT_YJDJ"/>
</dbReference>
<dbReference type="InterPro" id="IPR045057">
    <property type="entry name" value="Gcn5-rel_NAT"/>
</dbReference>
<evidence type="ECO:0000313" key="3">
    <source>
        <dbReference type="Proteomes" id="UP000193309"/>
    </source>
</evidence>
<dbReference type="SUPFAM" id="SSF55729">
    <property type="entry name" value="Acyl-CoA N-acyltransferases (Nat)"/>
    <property type="match status" value="1"/>
</dbReference>
<dbReference type="CDD" id="cd04301">
    <property type="entry name" value="NAT_SF"/>
    <property type="match status" value="1"/>
</dbReference>
<proteinExistence type="predicted"/>
<reference evidence="3" key="1">
    <citation type="submission" date="2017-04" db="EMBL/GenBank/DDBJ databases">
        <authorList>
            <person name="Varghese N."/>
            <person name="Submissions S."/>
        </authorList>
    </citation>
    <scope>NUCLEOTIDE SEQUENCE [LARGE SCALE GENOMIC DNA]</scope>
    <source>
        <strain evidence="3">VDS</strain>
    </source>
</reference>
<sequence>MTEQIYEIRHIEGRNRFEILVDGREAGYASYVPREGNVLDFNHTVIDQAFRGRGLSLPLIRAALDHAREQGATITPSCSAVAHFISKNDDYRDLCENRTP</sequence>
<dbReference type="PANTHER" id="PTHR31435:SF9">
    <property type="entry name" value="PROTEIN NATD1"/>
    <property type="match status" value="1"/>
</dbReference>
<dbReference type="Gene3D" id="3.40.630.30">
    <property type="match status" value="1"/>
</dbReference>
<name>A0A1X7KAJ3_9CORY</name>
<dbReference type="Proteomes" id="UP000193309">
    <property type="component" value="Unassembled WGS sequence"/>
</dbReference>
<gene>
    <name evidence="2" type="ORF">SAMN06295981_2399</name>
</gene>
<dbReference type="RefSeq" id="WP_085550468.1">
    <property type="nucleotide sequence ID" value="NZ_FXAR01000010.1"/>
</dbReference>